<accession>A0A5Q4Z2Q5</accession>
<geneLocation type="plasmid" evidence="1 2">
    <name>pI</name>
</geneLocation>
<protein>
    <submittedName>
        <fullName evidence="1">Uncharacterized protein</fullName>
    </submittedName>
</protein>
<evidence type="ECO:0000313" key="1">
    <source>
        <dbReference type="EMBL" id="VVD30874.1"/>
    </source>
</evidence>
<name>A0A5Q4Z2Q5_9BURK</name>
<dbReference type="KEGG" id="pdio:PDMSB3_0038.2"/>
<dbReference type="Proteomes" id="UP000325811">
    <property type="component" value="Plasmid pI"/>
</dbReference>
<dbReference type="EMBL" id="LR699555">
    <property type="protein sequence ID" value="VVD30874.1"/>
    <property type="molecule type" value="Genomic_DNA"/>
</dbReference>
<sequence length="73" mass="7579">MSAMPPTWATGFLGYGSFVLLVSVAFAAEATFGASADAAVAAIEPPLIFRNVRRATFKSDMVSSSLESCSGSR</sequence>
<keyword evidence="1" id="KW-0614">Plasmid</keyword>
<evidence type="ECO:0000313" key="2">
    <source>
        <dbReference type="Proteomes" id="UP000325811"/>
    </source>
</evidence>
<dbReference type="AlphaFoldDB" id="A0A5Q4Z2Q5"/>
<gene>
    <name evidence="1" type="ORF">PDMSB3_0038</name>
</gene>
<keyword evidence="2" id="KW-1185">Reference proteome</keyword>
<proteinExistence type="predicted"/>
<reference evidence="1 2" key="1">
    <citation type="submission" date="2019-08" db="EMBL/GenBank/DDBJ databases">
        <authorList>
            <person name="Herpell B J."/>
        </authorList>
    </citation>
    <scope>NUCLEOTIDE SEQUENCE [LARGE SCALE GENOMIC DNA]</scope>
    <source>
        <strain evidence="2">Msb3</strain>
        <plasmid evidence="1 2">pI</plasmid>
    </source>
</reference>
<organism evidence="1 2">
    <name type="scientific">Paraburkholderia dioscoreae</name>
    <dbReference type="NCBI Taxonomy" id="2604047"/>
    <lineage>
        <taxon>Bacteria</taxon>
        <taxon>Pseudomonadati</taxon>
        <taxon>Pseudomonadota</taxon>
        <taxon>Betaproteobacteria</taxon>
        <taxon>Burkholderiales</taxon>
        <taxon>Burkholderiaceae</taxon>
        <taxon>Paraburkholderia</taxon>
    </lineage>
</organism>